<keyword evidence="6" id="KW-0378">Hydrolase</keyword>
<dbReference type="Proteomes" id="UP000054783">
    <property type="component" value="Unassembled WGS sequence"/>
</dbReference>
<sequence length="227" mass="26605">MFLNLYFHNLESTVFFILIKYKILMYKILSKFFGNGRLFFLKSTSVSTFSGSCLCSGHVDQYFERVICTAQEGTNLQNQPSHENGDGSFSGFIPIKELEILHNPSSSPGGQNANRRNTRVEVRFHVSTAKWIPQKIRDQFMKDYYHKLTKNGILCIRSERTRSQFLNLADCLDKLRYSIRESEKKLNRKTPDAETLELIKWRQINAARKRVEAKRWRAQLKMTNDDY</sequence>
<dbReference type="GO" id="GO:0005762">
    <property type="term" value="C:mitochondrial large ribosomal subunit"/>
    <property type="evidence" value="ECO:0007669"/>
    <property type="project" value="TreeGrafter"/>
</dbReference>
<comment type="similarity">
    <text evidence="2">Belongs to the prokaryotic/mitochondrial release factor family. Mitochondrion-specific ribosomal protein mL62 subfamily.</text>
</comment>
<dbReference type="PANTHER" id="PTHR11075:SF54">
    <property type="entry name" value="LARGE RIBOSOMAL SUBUNIT PROTEIN ML62"/>
    <property type="match status" value="1"/>
</dbReference>
<evidence type="ECO:0000256" key="3">
    <source>
        <dbReference type="ARBA" id="ARBA00039441"/>
    </source>
</evidence>
<reference evidence="6 7" key="1">
    <citation type="submission" date="2015-01" db="EMBL/GenBank/DDBJ databases">
        <title>Evolution of Trichinella species and genotypes.</title>
        <authorList>
            <person name="Korhonen P.K."/>
            <person name="Edoardo P."/>
            <person name="Giuseppe L.R."/>
            <person name="Gasser R.B."/>
        </authorList>
    </citation>
    <scope>NUCLEOTIDE SEQUENCE [LARGE SCALE GENOMIC DNA]</scope>
    <source>
        <strain evidence="6">ISS2496</strain>
    </source>
</reference>
<evidence type="ECO:0000256" key="1">
    <source>
        <dbReference type="ARBA" id="ARBA00013260"/>
    </source>
</evidence>
<protein>
    <recommendedName>
        <fullName evidence="3">Large ribosomal subunit protein mL62</fullName>
        <ecNumber evidence="1">3.1.1.29</ecNumber>
    </recommendedName>
    <alternativeName>
        <fullName evidence="4">Peptidyl-tRNA hydrolase ICT1, mitochondrial</fullName>
    </alternativeName>
</protein>
<dbReference type="PANTHER" id="PTHR11075">
    <property type="entry name" value="PEPTIDE CHAIN RELEASE FACTOR"/>
    <property type="match status" value="1"/>
</dbReference>
<dbReference type="GO" id="GO:0016150">
    <property type="term" value="F:translation release factor activity, codon nonspecific"/>
    <property type="evidence" value="ECO:0007669"/>
    <property type="project" value="TreeGrafter"/>
</dbReference>
<dbReference type="SUPFAM" id="SSF110916">
    <property type="entry name" value="Peptidyl-tRNA hydrolase domain-like"/>
    <property type="match status" value="1"/>
</dbReference>
<proteinExistence type="inferred from homology"/>
<accession>A0A0V0ZMT6</accession>
<dbReference type="GO" id="GO:0004045">
    <property type="term" value="F:peptidyl-tRNA hydrolase activity"/>
    <property type="evidence" value="ECO:0007669"/>
    <property type="project" value="UniProtKB-EC"/>
</dbReference>
<evidence type="ECO:0000313" key="6">
    <source>
        <dbReference type="EMBL" id="KRY13807.1"/>
    </source>
</evidence>
<dbReference type="GO" id="GO:0070126">
    <property type="term" value="P:mitochondrial translational termination"/>
    <property type="evidence" value="ECO:0007669"/>
    <property type="project" value="TreeGrafter"/>
</dbReference>
<evidence type="ECO:0000256" key="4">
    <source>
        <dbReference type="ARBA" id="ARBA00041531"/>
    </source>
</evidence>
<dbReference type="STRING" id="990121.A0A0V0ZMT6"/>
<evidence type="ECO:0000259" key="5">
    <source>
        <dbReference type="Pfam" id="PF00472"/>
    </source>
</evidence>
<feature type="domain" description="Prokaryotic-type class I peptide chain release factors" evidence="5">
    <location>
        <begin position="93"/>
        <end position="217"/>
    </location>
</feature>
<dbReference type="AlphaFoldDB" id="A0A0V0ZMT6"/>
<gene>
    <name evidence="6" type="primary">ICT1</name>
    <name evidence="6" type="ORF">T12_13294</name>
</gene>
<organism evidence="6 7">
    <name type="scientific">Trichinella patagoniensis</name>
    <dbReference type="NCBI Taxonomy" id="990121"/>
    <lineage>
        <taxon>Eukaryota</taxon>
        <taxon>Metazoa</taxon>
        <taxon>Ecdysozoa</taxon>
        <taxon>Nematoda</taxon>
        <taxon>Enoplea</taxon>
        <taxon>Dorylaimia</taxon>
        <taxon>Trichinellida</taxon>
        <taxon>Trichinellidae</taxon>
        <taxon>Trichinella</taxon>
    </lineage>
</organism>
<name>A0A0V0ZMT6_9BILA</name>
<dbReference type="OrthoDB" id="270639at2759"/>
<dbReference type="Pfam" id="PF00472">
    <property type="entry name" value="RF-1"/>
    <property type="match status" value="1"/>
</dbReference>
<dbReference type="InterPro" id="IPR000352">
    <property type="entry name" value="Pep_chain_release_fac_I"/>
</dbReference>
<keyword evidence="7" id="KW-1185">Reference proteome</keyword>
<dbReference type="EC" id="3.1.1.29" evidence="1"/>
<evidence type="ECO:0000256" key="2">
    <source>
        <dbReference type="ARBA" id="ARBA00038225"/>
    </source>
</evidence>
<dbReference type="InterPro" id="IPR052104">
    <property type="entry name" value="Mito_Release_Factor_mL62"/>
</dbReference>
<dbReference type="EMBL" id="JYDQ01000131">
    <property type="protein sequence ID" value="KRY13807.1"/>
    <property type="molecule type" value="Genomic_DNA"/>
</dbReference>
<dbReference type="Gene3D" id="3.30.160.20">
    <property type="match status" value="1"/>
</dbReference>
<comment type="caution">
    <text evidence="6">The sequence shown here is derived from an EMBL/GenBank/DDBJ whole genome shotgun (WGS) entry which is preliminary data.</text>
</comment>
<evidence type="ECO:0000313" key="7">
    <source>
        <dbReference type="Proteomes" id="UP000054783"/>
    </source>
</evidence>